<protein>
    <submittedName>
        <fullName evidence="10">Amino acid transporter</fullName>
    </submittedName>
</protein>
<dbReference type="GO" id="GO:0055085">
    <property type="term" value="P:transmembrane transport"/>
    <property type="evidence" value="ECO:0007669"/>
    <property type="project" value="InterPro"/>
</dbReference>
<dbReference type="PANTHER" id="PTHR43495">
    <property type="entry name" value="GABA PERMEASE"/>
    <property type="match status" value="1"/>
</dbReference>
<feature type="transmembrane region" description="Helical" evidence="8">
    <location>
        <begin position="96"/>
        <end position="122"/>
    </location>
</feature>
<sequence length="460" mass="47538">MTTKSTAERPAVQLRHSMKPRQLTMMGLGSAIGAGLFLGSGAGVQAAGPAVLVSYLVAGTLIILVMWALGEMAAANPNSGAFSVYAERAMGKTAGATVGWLWWLQLVVVIAAEALGAAGLLFSVWPVVPVWALSLVFMVVFTGINLAGVKNFGEFEFWFAILKVTAIVLFLAIGAALLLGLLPDAASPGLANITGDFAPSGLAGIATALFVVIFAFGGTEIVSVAAAETENPEHSVTKAIRTVVWRILVFYIGSVFVIAAVLPATSEALSSPFAGVLDAARIPGAATAITLVAVVALLSALNANLYGASRMVFSLAERGEAPGFLSRLSGAGVPVAAVGVSVAFGFIATVLELLFPERILPALFQLVGSTCLVVWGSALVSQFILRRRADRDGTPLPLRMRGFPGLTVFGLVLLGLVFAVGFSAESSRIQLISTLLLIAGIAAACWAGARIAGSRRARRS</sequence>
<reference evidence="10 11" key="1">
    <citation type="submission" date="2018-04" db="EMBL/GenBank/DDBJ databases">
        <title>Bacteria isolated from cave deposits of Manipur.</title>
        <authorList>
            <person name="Sahoo D."/>
            <person name="Sarangthem I."/>
            <person name="Nandeibam J."/>
        </authorList>
    </citation>
    <scope>NUCLEOTIDE SEQUENCE [LARGE SCALE GENOMIC DNA]</scope>
    <source>
        <strain evidence="11">mrc11</strain>
    </source>
</reference>
<evidence type="ECO:0000259" key="9">
    <source>
        <dbReference type="Pfam" id="PF00324"/>
    </source>
</evidence>
<name>A0A328H9K2_ARTGO</name>
<dbReference type="AlphaFoldDB" id="A0A328H9K2"/>
<evidence type="ECO:0000256" key="4">
    <source>
        <dbReference type="ARBA" id="ARBA00022692"/>
    </source>
</evidence>
<dbReference type="PIRSF" id="PIRSF006060">
    <property type="entry name" value="AA_transporter"/>
    <property type="match status" value="1"/>
</dbReference>
<dbReference type="EMBL" id="QLNP01000105">
    <property type="protein sequence ID" value="RAM35257.1"/>
    <property type="molecule type" value="Genomic_DNA"/>
</dbReference>
<proteinExistence type="inferred from homology"/>
<keyword evidence="3" id="KW-0813">Transport</keyword>
<feature type="domain" description="Amino acid permease/ SLC12A" evidence="9">
    <location>
        <begin position="23"/>
        <end position="440"/>
    </location>
</feature>
<dbReference type="GO" id="GO:0006865">
    <property type="term" value="P:amino acid transport"/>
    <property type="evidence" value="ECO:0007669"/>
    <property type="project" value="UniProtKB-KW"/>
</dbReference>
<feature type="transmembrane region" description="Helical" evidence="8">
    <location>
        <begin position="282"/>
        <end position="307"/>
    </location>
</feature>
<evidence type="ECO:0000256" key="6">
    <source>
        <dbReference type="ARBA" id="ARBA00022989"/>
    </source>
</evidence>
<dbReference type="FunFam" id="1.20.1740.10:FF:000001">
    <property type="entry name" value="Amino acid permease"/>
    <property type="match status" value="1"/>
</dbReference>
<organism evidence="10 11">
    <name type="scientific">Arthrobacter globiformis</name>
    <dbReference type="NCBI Taxonomy" id="1665"/>
    <lineage>
        <taxon>Bacteria</taxon>
        <taxon>Bacillati</taxon>
        <taxon>Actinomycetota</taxon>
        <taxon>Actinomycetes</taxon>
        <taxon>Micrococcales</taxon>
        <taxon>Micrococcaceae</taxon>
        <taxon>Arthrobacter</taxon>
    </lineage>
</organism>
<feature type="transmembrane region" description="Helical" evidence="8">
    <location>
        <begin position="243"/>
        <end position="262"/>
    </location>
</feature>
<evidence type="ECO:0000313" key="10">
    <source>
        <dbReference type="EMBL" id="RAM35257.1"/>
    </source>
</evidence>
<dbReference type="InterPro" id="IPR004841">
    <property type="entry name" value="AA-permease/SLC12A_dom"/>
</dbReference>
<feature type="transmembrane region" description="Helical" evidence="8">
    <location>
        <begin position="363"/>
        <end position="385"/>
    </location>
</feature>
<dbReference type="Proteomes" id="UP000249166">
    <property type="component" value="Unassembled WGS sequence"/>
</dbReference>
<evidence type="ECO:0000256" key="7">
    <source>
        <dbReference type="ARBA" id="ARBA00023136"/>
    </source>
</evidence>
<keyword evidence="4 8" id="KW-0812">Transmembrane</keyword>
<dbReference type="PROSITE" id="PS00218">
    <property type="entry name" value="AMINO_ACID_PERMEASE_1"/>
    <property type="match status" value="1"/>
</dbReference>
<feature type="transmembrane region" description="Helical" evidence="8">
    <location>
        <begin position="406"/>
        <end position="424"/>
    </location>
</feature>
<feature type="transmembrane region" description="Helical" evidence="8">
    <location>
        <begin position="56"/>
        <end position="75"/>
    </location>
</feature>
<dbReference type="OrthoDB" id="5297508at2"/>
<feature type="transmembrane region" description="Helical" evidence="8">
    <location>
        <begin position="160"/>
        <end position="182"/>
    </location>
</feature>
<keyword evidence="6 8" id="KW-1133">Transmembrane helix</keyword>
<comment type="subcellular location">
    <subcellularLocation>
        <location evidence="1">Membrane</location>
        <topology evidence="1">Multi-pass membrane protein</topology>
    </subcellularLocation>
</comment>
<dbReference type="RefSeq" id="WP_111905925.1">
    <property type="nucleotide sequence ID" value="NZ_QLNP01000105.1"/>
</dbReference>
<evidence type="ECO:0000256" key="1">
    <source>
        <dbReference type="ARBA" id="ARBA00004141"/>
    </source>
</evidence>
<keyword evidence="5" id="KW-0029">Amino-acid transport</keyword>
<feature type="transmembrane region" description="Helical" evidence="8">
    <location>
        <begin position="202"/>
        <end position="222"/>
    </location>
</feature>
<evidence type="ECO:0000256" key="2">
    <source>
        <dbReference type="ARBA" id="ARBA00008583"/>
    </source>
</evidence>
<dbReference type="GO" id="GO:0016020">
    <property type="term" value="C:membrane"/>
    <property type="evidence" value="ECO:0007669"/>
    <property type="project" value="UniProtKB-SubCell"/>
</dbReference>
<accession>A0A328H9K2</accession>
<dbReference type="Gene3D" id="1.20.1740.10">
    <property type="entry name" value="Amino acid/polyamine transporter I"/>
    <property type="match status" value="1"/>
</dbReference>
<dbReference type="Pfam" id="PF00324">
    <property type="entry name" value="AA_permease"/>
    <property type="match status" value="1"/>
</dbReference>
<feature type="transmembrane region" description="Helical" evidence="8">
    <location>
        <begin position="128"/>
        <end position="148"/>
    </location>
</feature>
<evidence type="ECO:0000256" key="5">
    <source>
        <dbReference type="ARBA" id="ARBA00022970"/>
    </source>
</evidence>
<keyword evidence="7 8" id="KW-0472">Membrane</keyword>
<gene>
    <name evidence="10" type="ORF">DBZ45_22025</name>
</gene>
<feature type="transmembrane region" description="Helical" evidence="8">
    <location>
        <begin position="430"/>
        <end position="449"/>
    </location>
</feature>
<feature type="transmembrane region" description="Helical" evidence="8">
    <location>
        <begin position="328"/>
        <end position="351"/>
    </location>
</feature>
<comment type="caution">
    <text evidence="10">The sequence shown here is derived from an EMBL/GenBank/DDBJ whole genome shotgun (WGS) entry which is preliminary data.</text>
</comment>
<evidence type="ECO:0000313" key="11">
    <source>
        <dbReference type="Proteomes" id="UP000249166"/>
    </source>
</evidence>
<evidence type="ECO:0000256" key="8">
    <source>
        <dbReference type="SAM" id="Phobius"/>
    </source>
</evidence>
<dbReference type="PANTHER" id="PTHR43495:SF5">
    <property type="entry name" value="GAMMA-AMINOBUTYRIC ACID PERMEASE"/>
    <property type="match status" value="1"/>
</dbReference>
<evidence type="ECO:0000256" key="3">
    <source>
        <dbReference type="ARBA" id="ARBA00022448"/>
    </source>
</evidence>
<dbReference type="InterPro" id="IPR004840">
    <property type="entry name" value="Amino_acid_permease_CS"/>
</dbReference>
<comment type="similarity">
    <text evidence="2">Belongs to the amino acid-polyamine-organocation (APC) superfamily. Amino acid transporter (AAT) (TC 2.A.3.1) family.</text>
</comment>